<dbReference type="Gene3D" id="1.10.357.10">
    <property type="entry name" value="Tetracycline Repressor, domain 2"/>
    <property type="match status" value="1"/>
</dbReference>
<dbReference type="InterPro" id="IPR039532">
    <property type="entry name" value="TetR_C_Firmicutes"/>
</dbReference>
<keyword evidence="5" id="KW-1185">Reference proteome</keyword>
<dbReference type="STRING" id="1423783.FC50_GL002004"/>
<dbReference type="EMBL" id="AZFJ01000059">
    <property type="protein sequence ID" value="KRL84690.1"/>
    <property type="molecule type" value="Genomic_DNA"/>
</dbReference>
<dbReference type="Pfam" id="PF14278">
    <property type="entry name" value="TetR_C_8"/>
    <property type="match status" value="1"/>
</dbReference>
<evidence type="ECO:0000259" key="3">
    <source>
        <dbReference type="PROSITE" id="PS50977"/>
    </source>
</evidence>
<dbReference type="RefSeq" id="WP_054650043.1">
    <property type="nucleotide sequence ID" value="NZ_AZFJ01000059.1"/>
</dbReference>
<evidence type="ECO:0000256" key="1">
    <source>
        <dbReference type="ARBA" id="ARBA00023125"/>
    </source>
</evidence>
<dbReference type="SUPFAM" id="SSF46689">
    <property type="entry name" value="Homeodomain-like"/>
    <property type="match status" value="1"/>
</dbReference>
<feature type="domain" description="HTH tetR-type" evidence="3">
    <location>
        <begin position="9"/>
        <end position="69"/>
    </location>
</feature>
<evidence type="ECO:0000313" key="4">
    <source>
        <dbReference type="EMBL" id="KRL84690.1"/>
    </source>
</evidence>
<dbReference type="PANTHER" id="PTHR43479">
    <property type="entry name" value="ACREF/ENVCD OPERON REPRESSOR-RELATED"/>
    <property type="match status" value="1"/>
</dbReference>
<dbReference type="PANTHER" id="PTHR43479:SF11">
    <property type="entry name" value="ACREF_ENVCD OPERON REPRESSOR-RELATED"/>
    <property type="match status" value="1"/>
</dbReference>
<dbReference type="AlphaFoldDB" id="A0A0R1U1E3"/>
<proteinExistence type="predicted"/>
<comment type="caution">
    <text evidence="4">The sequence shown here is derived from an EMBL/GenBank/DDBJ whole genome shotgun (WGS) entry which is preliminary data.</text>
</comment>
<organism evidence="4 5">
    <name type="scientific">Lacticaseibacillus pantheris DSM 15945 = JCM 12539 = NBRC 106106</name>
    <dbReference type="NCBI Taxonomy" id="1423783"/>
    <lineage>
        <taxon>Bacteria</taxon>
        <taxon>Bacillati</taxon>
        <taxon>Bacillota</taxon>
        <taxon>Bacilli</taxon>
        <taxon>Lactobacillales</taxon>
        <taxon>Lactobacillaceae</taxon>
        <taxon>Lacticaseibacillus</taxon>
    </lineage>
</organism>
<dbReference type="InterPro" id="IPR050624">
    <property type="entry name" value="HTH-type_Tx_Regulator"/>
</dbReference>
<protein>
    <submittedName>
        <fullName evidence="4">TetR family transcriptional regulator</fullName>
    </submittedName>
</protein>
<feature type="DNA-binding region" description="H-T-H motif" evidence="2">
    <location>
        <begin position="32"/>
        <end position="51"/>
    </location>
</feature>
<dbReference type="InterPro" id="IPR009057">
    <property type="entry name" value="Homeodomain-like_sf"/>
</dbReference>
<dbReference type="GO" id="GO:0003677">
    <property type="term" value="F:DNA binding"/>
    <property type="evidence" value="ECO:0007669"/>
    <property type="project" value="UniProtKB-UniRule"/>
</dbReference>
<dbReference type="InterPro" id="IPR001647">
    <property type="entry name" value="HTH_TetR"/>
</dbReference>
<dbReference type="OrthoDB" id="9810250at2"/>
<sequence>MPTHQEQIAKTNAAILNALVTVGKTKSLNQITVSDLTRLSGISRGTFYLHYLDKDDLVTKVKDSISSKFQLMLDTGIDGTMNYQDLSVGQPYPVIEDIVAFAAENKAMLSFLFGPNGDPAFATSITAMLQKSILGELKRVKGEATFIRDLPQEYALCIVTNAIMSVLLTWLSGDDLLSENELSKVIMRALYLSPYDLLGITAR</sequence>
<dbReference type="PROSITE" id="PS50977">
    <property type="entry name" value="HTH_TETR_2"/>
    <property type="match status" value="1"/>
</dbReference>
<accession>A0A0R1U1E3</accession>
<dbReference type="PATRIC" id="fig|1423783.4.peg.2054"/>
<dbReference type="Proteomes" id="UP000051922">
    <property type="component" value="Unassembled WGS sequence"/>
</dbReference>
<keyword evidence="1 2" id="KW-0238">DNA-binding</keyword>
<evidence type="ECO:0000313" key="5">
    <source>
        <dbReference type="Proteomes" id="UP000051922"/>
    </source>
</evidence>
<evidence type="ECO:0000256" key="2">
    <source>
        <dbReference type="PROSITE-ProRule" id="PRU00335"/>
    </source>
</evidence>
<gene>
    <name evidence="4" type="ORF">FC50_GL002004</name>
</gene>
<reference evidence="4 5" key="1">
    <citation type="journal article" date="2015" name="Genome Announc.">
        <title>Expanding the biotechnology potential of lactobacilli through comparative genomics of 213 strains and associated genera.</title>
        <authorList>
            <person name="Sun Z."/>
            <person name="Harris H.M."/>
            <person name="McCann A."/>
            <person name="Guo C."/>
            <person name="Argimon S."/>
            <person name="Zhang W."/>
            <person name="Yang X."/>
            <person name="Jeffery I.B."/>
            <person name="Cooney J.C."/>
            <person name="Kagawa T.F."/>
            <person name="Liu W."/>
            <person name="Song Y."/>
            <person name="Salvetti E."/>
            <person name="Wrobel A."/>
            <person name="Rasinkangas P."/>
            <person name="Parkhill J."/>
            <person name="Rea M.C."/>
            <person name="O'Sullivan O."/>
            <person name="Ritari J."/>
            <person name="Douillard F.P."/>
            <person name="Paul Ross R."/>
            <person name="Yang R."/>
            <person name="Briner A.E."/>
            <person name="Felis G.E."/>
            <person name="de Vos W.M."/>
            <person name="Barrangou R."/>
            <person name="Klaenhammer T.R."/>
            <person name="Caufield P.W."/>
            <person name="Cui Y."/>
            <person name="Zhang H."/>
            <person name="O'Toole P.W."/>
        </authorList>
    </citation>
    <scope>NUCLEOTIDE SEQUENCE [LARGE SCALE GENOMIC DNA]</scope>
    <source>
        <strain evidence="4 5">DSM 15945</strain>
    </source>
</reference>
<name>A0A0R1U1E3_9LACO</name>